<dbReference type="Gene3D" id="1.20.140.40">
    <property type="entry name" value="Invertase/pectin methylesterase inhibitor family protein"/>
    <property type="match status" value="1"/>
</dbReference>
<accession>A0AAV1CNJ1</accession>
<feature type="transmembrane region" description="Helical" evidence="1">
    <location>
        <begin position="33"/>
        <end position="54"/>
    </location>
</feature>
<evidence type="ECO:0000313" key="4">
    <source>
        <dbReference type="Proteomes" id="UP001161247"/>
    </source>
</evidence>
<sequence>MASLINPYGKVAEVGNAIDHEKVMARRKTRRRITIIAVSSIVLVGVIVGAVVGVTQNNKDDNKSGGNDRSISSAVKAVCDVTLYPDSCFSSLSPLANSNNLKPQDLFKLSIQVALNELSKVSGSFSKNGDLRQKLNVSDPGLTAALDSCHELLSLALDHLNASLSVQGSTIFQSLEELRTWLSSAGTYQQTCIDGINEMSASSGQIVSTNLENSTEFTSNSLAIVTSIESAAASMGTLGSIGRRRLLDEGAPSWLSSVDRKLLTTANNASQQIKADAVVAKDGLKLNLSAKIIAKFTVKSFINGDKWLPGYGVDFKSTL</sequence>
<protein>
    <submittedName>
        <fullName evidence="3">OLC1v1033235C1</fullName>
    </submittedName>
</protein>
<dbReference type="NCBIfam" id="TIGR01614">
    <property type="entry name" value="PME_inhib"/>
    <property type="match status" value="1"/>
</dbReference>
<dbReference type="SUPFAM" id="SSF101148">
    <property type="entry name" value="Plant invertase/pectin methylesterase inhibitor"/>
    <property type="match status" value="1"/>
</dbReference>
<organism evidence="3 4">
    <name type="scientific">Oldenlandia corymbosa var. corymbosa</name>
    <dbReference type="NCBI Taxonomy" id="529605"/>
    <lineage>
        <taxon>Eukaryota</taxon>
        <taxon>Viridiplantae</taxon>
        <taxon>Streptophyta</taxon>
        <taxon>Embryophyta</taxon>
        <taxon>Tracheophyta</taxon>
        <taxon>Spermatophyta</taxon>
        <taxon>Magnoliopsida</taxon>
        <taxon>eudicotyledons</taxon>
        <taxon>Gunneridae</taxon>
        <taxon>Pentapetalae</taxon>
        <taxon>asterids</taxon>
        <taxon>lamiids</taxon>
        <taxon>Gentianales</taxon>
        <taxon>Rubiaceae</taxon>
        <taxon>Rubioideae</taxon>
        <taxon>Spermacoceae</taxon>
        <taxon>Hedyotis-Oldenlandia complex</taxon>
        <taxon>Oldenlandia</taxon>
    </lineage>
</organism>
<dbReference type="InterPro" id="IPR006501">
    <property type="entry name" value="Pectinesterase_inhib_dom"/>
</dbReference>
<dbReference type="InterPro" id="IPR035513">
    <property type="entry name" value="Invertase/methylesterase_inhib"/>
</dbReference>
<dbReference type="AlphaFoldDB" id="A0AAV1CNJ1"/>
<keyword evidence="1" id="KW-0472">Membrane</keyword>
<dbReference type="FunFam" id="1.20.140.40:FF:000001">
    <property type="entry name" value="Pectinesterase"/>
    <property type="match status" value="1"/>
</dbReference>
<gene>
    <name evidence="3" type="ORF">OLC1_LOCUS7582</name>
</gene>
<dbReference type="PANTHER" id="PTHR31707">
    <property type="entry name" value="PECTINESTERASE"/>
    <property type="match status" value="1"/>
</dbReference>
<proteinExistence type="predicted"/>
<reference evidence="3" key="1">
    <citation type="submission" date="2023-03" db="EMBL/GenBank/DDBJ databases">
        <authorList>
            <person name="Julca I."/>
        </authorList>
    </citation>
    <scope>NUCLEOTIDE SEQUENCE</scope>
</reference>
<dbReference type="EMBL" id="OX459119">
    <property type="protein sequence ID" value="CAI9096961.1"/>
    <property type="molecule type" value="Genomic_DNA"/>
</dbReference>
<evidence type="ECO:0000256" key="1">
    <source>
        <dbReference type="SAM" id="Phobius"/>
    </source>
</evidence>
<dbReference type="CDD" id="cd15798">
    <property type="entry name" value="PMEI-like_3"/>
    <property type="match status" value="1"/>
</dbReference>
<dbReference type="Pfam" id="PF04043">
    <property type="entry name" value="PMEI"/>
    <property type="match status" value="1"/>
</dbReference>
<evidence type="ECO:0000259" key="2">
    <source>
        <dbReference type="SMART" id="SM00856"/>
    </source>
</evidence>
<dbReference type="Proteomes" id="UP001161247">
    <property type="component" value="Chromosome 2"/>
</dbReference>
<evidence type="ECO:0000313" key="3">
    <source>
        <dbReference type="EMBL" id="CAI9096961.1"/>
    </source>
</evidence>
<keyword evidence="4" id="KW-1185">Reference proteome</keyword>
<keyword evidence="1" id="KW-0812">Transmembrane</keyword>
<dbReference type="GO" id="GO:0004857">
    <property type="term" value="F:enzyme inhibitor activity"/>
    <property type="evidence" value="ECO:0007669"/>
    <property type="project" value="InterPro"/>
</dbReference>
<name>A0AAV1CNJ1_OLDCO</name>
<keyword evidence="1" id="KW-1133">Transmembrane helix</keyword>
<dbReference type="SMART" id="SM00856">
    <property type="entry name" value="PMEI"/>
    <property type="match status" value="1"/>
</dbReference>
<feature type="domain" description="Pectinesterase inhibitor" evidence="2">
    <location>
        <begin position="70"/>
        <end position="224"/>
    </location>
</feature>